<dbReference type="Gene3D" id="1.20.1070.10">
    <property type="entry name" value="Rhodopsin 7-helix transmembrane proteins"/>
    <property type="match status" value="1"/>
</dbReference>
<dbReference type="Proteomes" id="UP001652642">
    <property type="component" value="Chromosome 3"/>
</dbReference>
<feature type="transmembrane region" description="Helical" evidence="10">
    <location>
        <begin position="117"/>
        <end position="137"/>
    </location>
</feature>
<dbReference type="InterPro" id="IPR005466">
    <property type="entry name" value="P2Y14_rcpt"/>
</dbReference>
<feature type="transmembrane region" description="Helical" evidence="10">
    <location>
        <begin position="85"/>
        <end position="105"/>
    </location>
</feature>
<feature type="transmembrane region" description="Helical" evidence="10">
    <location>
        <begin position="157"/>
        <end position="175"/>
    </location>
</feature>
<dbReference type="PRINTS" id="PR01157">
    <property type="entry name" value="P2YPURNOCPTR"/>
</dbReference>
<comment type="subcellular location">
    <subcellularLocation>
        <location evidence="1">Cell membrane</location>
        <topology evidence="1">Multi-pass membrane protein</topology>
    </subcellularLocation>
</comment>
<evidence type="ECO:0000259" key="11">
    <source>
        <dbReference type="PROSITE" id="PS50262"/>
    </source>
</evidence>
<evidence type="ECO:0000256" key="8">
    <source>
        <dbReference type="ARBA" id="ARBA00023224"/>
    </source>
</evidence>
<keyword evidence="5" id="KW-0297">G-protein coupled receptor</keyword>
<dbReference type="PRINTS" id="PR01655">
    <property type="entry name" value="UDPGLUCOSER"/>
</dbReference>
<evidence type="ECO:0000313" key="14">
    <source>
        <dbReference type="RefSeq" id="XP_072852181.1"/>
    </source>
</evidence>
<dbReference type="RefSeq" id="XP_072852180.1">
    <property type="nucleotide sequence ID" value="XM_072996079.1"/>
</dbReference>
<accession>A0ABM5G3F3</accession>
<dbReference type="PRINTS" id="PR00237">
    <property type="entry name" value="GPCRRHODOPSN"/>
</dbReference>
<feature type="region of interest" description="Disordered" evidence="9">
    <location>
        <begin position="1"/>
        <end position="21"/>
    </location>
</feature>
<keyword evidence="7" id="KW-0675">Receptor</keyword>
<protein>
    <submittedName>
        <fullName evidence="13 14">P2Y purinoceptor 14 isoform X1</fullName>
    </submittedName>
</protein>
<evidence type="ECO:0000313" key="13">
    <source>
        <dbReference type="RefSeq" id="XP_072852180.1"/>
    </source>
</evidence>
<dbReference type="PANTHER" id="PTHR24233:SF3">
    <property type="entry name" value="P2Y PURINOCEPTOR 14"/>
    <property type="match status" value="1"/>
</dbReference>
<evidence type="ECO:0000256" key="10">
    <source>
        <dbReference type="SAM" id="Phobius"/>
    </source>
</evidence>
<evidence type="ECO:0000313" key="15">
    <source>
        <dbReference type="RefSeq" id="XP_072852182.1"/>
    </source>
</evidence>
<feature type="transmembrane region" description="Helical" evidence="10">
    <location>
        <begin position="196"/>
        <end position="217"/>
    </location>
</feature>
<dbReference type="PROSITE" id="PS50262">
    <property type="entry name" value="G_PROTEIN_RECEP_F1_2"/>
    <property type="match status" value="1"/>
</dbReference>
<evidence type="ECO:0000256" key="3">
    <source>
        <dbReference type="ARBA" id="ARBA00022692"/>
    </source>
</evidence>
<evidence type="ECO:0000256" key="7">
    <source>
        <dbReference type="ARBA" id="ARBA00023170"/>
    </source>
</evidence>
<keyword evidence="4 10" id="KW-1133">Transmembrane helix</keyword>
<feature type="domain" description="G-protein coupled receptors family 1 profile" evidence="11">
    <location>
        <begin position="97"/>
        <end position="353"/>
    </location>
</feature>
<evidence type="ECO:0000256" key="2">
    <source>
        <dbReference type="ARBA" id="ARBA00022475"/>
    </source>
</evidence>
<gene>
    <name evidence="13 14 15" type="primary">P2RY14</name>
</gene>
<dbReference type="InterPro" id="IPR000276">
    <property type="entry name" value="GPCR_Rhodpsn"/>
</dbReference>
<feature type="transmembrane region" description="Helical" evidence="10">
    <location>
        <begin position="251"/>
        <end position="272"/>
    </location>
</feature>
<keyword evidence="6 10" id="KW-0472">Membrane</keyword>
<dbReference type="InterPro" id="IPR017452">
    <property type="entry name" value="GPCR_Rhodpsn_7TM"/>
</dbReference>
<organism evidence="12 14">
    <name type="scientific">Pogona vitticeps</name>
    <name type="common">central bearded dragon</name>
    <dbReference type="NCBI Taxonomy" id="103695"/>
    <lineage>
        <taxon>Eukaryota</taxon>
        <taxon>Metazoa</taxon>
        <taxon>Chordata</taxon>
        <taxon>Craniata</taxon>
        <taxon>Vertebrata</taxon>
        <taxon>Euteleostomi</taxon>
        <taxon>Lepidosauria</taxon>
        <taxon>Squamata</taxon>
        <taxon>Bifurcata</taxon>
        <taxon>Unidentata</taxon>
        <taxon>Episquamata</taxon>
        <taxon>Toxicofera</taxon>
        <taxon>Iguania</taxon>
        <taxon>Acrodonta</taxon>
        <taxon>Agamidae</taxon>
        <taxon>Amphibolurinae</taxon>
        <taxon>Pogona</taxon>
    </lineage>
</organism>
<evidence type="ECO:0000256" key="6">
    <source>
        <dbReference type="ARBA" id="ARBA00023136"/>
    </source>
</evidence>
<name>A0ABM5G3F3_9SAUR</name>
<dbReference type="RefSeq" id="XP_072852181.1">
    <property type="nucleotide sequence ID" value="XM_072996080.1"/>
</dbReference>
<dbReference type="RefSeq" id="XP_072852182.1">
    <property type="nucleotide sequence ID" value="XM_072996081.1"/>
</dbReference>
<evidence type="ECO:0000256" key="9">
    <source>
        <dbReference type="SAM" id="MobiDB-lite"/>
    </source>
</evidence>
<keyword evidence="12" id="KW-1185">Reference proteome</keyword>
<dbReference type="Pfam" id="PF00001">
    <property type="entry name" value="7tm_1"/>
    <property type="match status" value="1"/>
</dbReference>
<dbReference type="SUPFAM" id="SSF81321">
    <property type="entry name" value="Family A G protein-coupled receptor-like"/>
    <property type="match status" value="1"/>
</dbReference>
<evidence type="ECO:0000313" key="12">
    <source>
        <dbReference type="Proteomes" id="UP001652642"/>
    </source>
</evidence>
<feature type="transmembrane region" description="Helical" evidence="10">
    <location>
        <begin position="293"/>
        <end position="310"/>
    </location>
</feature>
<evidence type="ECO:0000256" key="4">
    <source>
        <dbReference type="ARBA" id="ARBA00022989"/>
    </source>
</evidence>
<sequence length="398" mass="44884">MDSSSQSSSASSFSTLRCSSSGPGDLNSFKVTQSLLDRSLQHPTSSQLTGTENALEMFSSSNNLSTTSGNYCTYSKEIRKHALPLAYGLIFIGGILLNGVAAWVFVHIPSKTSFIVYLKNIVTADLLMCLTFPFKIFADADIGPWQLNVVVCRFSAVIFYLNMYISITLFGLIGFDRCCKVVRPQFITSSQTVRCSKIICLIIWALQMLISLPNIILTDKTPTKNTSKKCVDLKSELGVQWHKSSNYACLAIFWVVFLLLIIFYTSIARKIYFSQQKFKNTSKVAKKKTNRNIFTIMFVFFICFVPYHIGRIPYTLSQTSPHYICSLQATLFYIKELTLLLSAANVCLDPIIYVFLCQPFKERLYQKLHLKVRTSEEFENSRSNAKKSNAICETAVVS</sequence>
<reference evidence="13 14" key="1">
    <citation type="submission" date="2025-05" db="UniProtKB">
        <authorList>
            <consortium name="RefSeq"/>
        </authorList>
    </citation>
    <scope>IDENTIFICATION</scope>
</reference>
<keyword evidence="8" id="KW-0807">Transducer</keyword>
<dbReference type="PANTHER" id="PTHR24233">
    <property type="entry name" value="P2Y PURINOCEPTOR-RELATED G-PROTEIN COUPLED RECEPTOR"/>
    <property type="match status" value="1"/>
</dbReference>
<feature type="transmembrane region" description="Helical" evidence="10">
    <location>
        <begin position="337"/>
        <end position="357"/>
    </location>
</feature>
<evidence type="ECO:0000256" key="1">
    <source>
        <dbReference type="ARBA" id="ARBA00004651"/>
    </source>
</evidence>
<proteinExistence type="predicted"/>
<evidence type="ECO:0000256" key="5">
    <source>
        <dbReference type="ARBA" id="ARBA00023040"/>
    </source>
</evidence>
<keyword evidence="2" id="KW-1003">Cell membrane</keyword>
<keyword evidence="3 10" id="KW-0812">Transmembrane</keyword>
<dbReference type="GeneID" id="110073068"/>